<keyword evidence="2" id="KW-1185">Reference proteome</keyword>
<gene>
    <name evidence="1" type="ORF">K458DRAFT_154806</name>
</gene>
<dbReference type="Proteomes" id="UP000799291">
    <property type="component" value="Unassembled WGS sequence"/>
</dbReference>
<protein>
    <submittedName>
        <fullName evidence="1">Uncharacterized protein</fullName>
    </submittedName>
</protein>
<reference evidence="1" key="1">
    <citation type="journal article" date="2020" name="Stud. Mycol.">
        <title>101 Dothideomycetes genomes: a test case for predicting lifestyles and emergence of pathogens.</title>
        <authorList>
            <person name="Haridas S."/>
            <person name="Albert R."/>
            <person name="Binder M."/>
            <person name="Bloem J."/>
            <person name="Labutti K."/>
            <person name="Salamov A."/>
            <person name="Andreopoulos B."/>
            <person name="Baker S."/>
            <person name="Barry K."/>
            <person name="Bills G."/>
            <person name="Bluhm B."/>
            <person name="Cannon C."/>
            <person name="Castanera R."/>
            <person name="Culley D."/>
            <person name="Daum C."/>
            <person name="Ezra D."/>
            <person name="Gonzalez J."/>
            <person name="Henrissat B."/>
            <person name="Kuo A."/>
            <person name="Liang C."/>
            <person name="Lipzen A."/>
            <person name="Lutzoni F."/>
            <person name="Magnuson J."/>
            <person name="Mondo S."/>
            <person name="Nolan M."/>
            <person name="Ohm R."/>
            <person name="Pangilinan J."/>
            <person name="Park H.-J."/>
            <person name="Ramirez L."/>
            <person name="Alfaro M."/>
            <person name="Sun H."/>
            <person name="Tritt A."/>
            <person name="Yoshinaga Y."/>
            <person name="Zwiers L.-H."/>
            <person name="Turgeon B."/>
            <person name="Goodwin S."/>
            <person name="Spatafora J."/>
            <person name="Crous P."/>
            <person name="Grigoriev I."/>
        </authorList>
    </citation>
    <scope>NUCLEOTIDE SEQUENCE</scope>
    <source>
        <strain evidence="1">CBS 122367</strain>
    </source>
</reference>
<proteinExistence type="predicted"/>
<dbReference type="EMBL" id="MU005573">
    <property type="protein sequence ID" value="KAF2688933.1"/>
    <property type="molecule type" value="Genomic_DNA"/>
</dbReference>
<evidence type="ECO:0000313" key="2">
    <source>
        <dbReference type="Proteomes" id="UP000799291"/>
    </source>
</evidence>
<name>A0A6G1JFL8_9PLEO</name>
<organism evidence="1 2">
    <name type="scientific">Lentithecium fluviatile CBS 122367</name>
    <dbReference type="NCBI Taxonomy" id="1168545"/>
    <lineage>
        <taxon>Eukaryota</taxon>
        <taxon>Fungi</taxon>
        <taxon>Dikarya</taxon>
        <taxon>Ascomycota</taxon>
        <taxon>Pezizomycotina</taxon>
        <taxon>Dothideomycetes</taxon>
        <taxon>Pleosporomycetidae</taxon>
        <taxon>Pleosporales</taxon>
        <taxon>Massarineae</taxon>
        <taxon>Lentitheciaceae</taxon>
        <taxon>Lentithecium</taxon>
    </lineage>
</organism>
<accession>A0A6G1JFL8</accession>
<evidence type="ECO:0000313" key="1">
    <source>
        <dbReference type="EMBL" id="KAF2688933.1"/>
    </source>
</evidence>
<dbReference type="AlphaFoldDB" id="A0A6G1JFL8"/>
<sequence>MSILQPARRRIPGFLVLMWLHNCNFSEMPREGNSCSAASLPLLRTLEEILDEDVTDLRIDALIGNALASSRRRLITKSYLFLRRYRILIDFSMFWREFQDVTGRAGRRHSKRVSCSKLYSSTGRLCRALSQPNLGGSWAFMMAHNPFLAIQNLVTLVRNGQHMGAHRYQAEQALPIVADTTKIPDQCRCYLVIIFSSGHLSPPPLAIL</sequence>